<gene>
    <name evidence="3" type="ORF">ACFPIJ_23930</name>
</gene>
<dbReference type="CDD" id="cd10447">
    <property type="entry name" value="GIY-YIG_unchar_2"/>
    <property type="match status" value="1"/>
</dbReference>
<organism evidence="3 4">
    <name type="scientific">Dactylosporangium cerinum</name>
    <dbReference type="NCBI Taxonomy" id="1434730"/>
    <lineage>
        <taxon>Bacteria</taxon>
        <taxon>Bacillati</taxon>
        <taxon>Actinomycetota</taxon>
        <taxon>Actinomycetes</taxon>
        <taxon>Micromonosporales</taxon>
        <taxon>Micromonosporaceae</taxon>
        <taxon>Dactylosporangium</taxon>
    </lineage>
</organism>
<dbReference type="EMBL" id="JBHSIU010000028">
    <property type="protein sequence ID" value="MFC5000876.1"/>
    <property type="molecule type" value="Genomic_DNA"/>
</dbReference>
<evidence type="ECO:0000313" key="4">
    <source>
        <dbReference type="Proteomes" id="UP001595912"/>
    </source>
</evidence>
<dbReference type="InterPro" id="IPR025579">
    <property type="entry name" value="DUF4357"/>
</dbReference>
<name>A0ABV9VZG4_9ACTN</name>
<dbReference type="RefSeq" id="WP_380117405.1">
    <property type="nucleotide sequence ID" value="NZ_JBHSIU010000028.1"/>
</dbReference>
<evidence type="ECO:0000259" key="2">
    <source>
        <dbReference type="Pfam" id="PF14267"/>
    </source>
</evidence>
<sequence length="296" mass="32495">MVDGTPQGLRVVERAGWTGSCLAFARADYPAARARREVQGTGVYVLVGPDPDGRRTQRVYVGEADEVRVRLDSHQREKDFWTHGFVLSTKDDSLNKAHVRYLEARLLEIAREADNATLDNGTAPPRSYLSESETADMESYLDEALVLFPLVGVNVFDRLDRADSVDSGVQADGPNVGKDEVPDGHRPRLSFKAQLTAAEGREDARGFLVYEGATGPGTSKVMSEGYQRLRERLLQEGILVAVEGGRIRLTKDYIFESPSAAASVLSGGSKNGRIEWRDGTGRTLKEVQRRSAPETA</sequence>
<feature type="region of interest" description="Disordered" evidence="1">
    <location>
        <begin position="266"/>
        <end position="296"/>
    </location>
</feature>
<proteinExistence type="predicted"/>
<keyword evidence="4" id="KW-1185">Reference proteome</keyword>
<feature type="domain" description="DUF4357" evidence="2">
    <location>
        <begin position="230"/>
        <end position="284"/>
    </location>
</feature>
<accession>A0ABV9VZG4</accession>
<feature type="compositionally biased region" description="Basic and acidic residues" evidence="1">
    <location>
        <begin position="272"/>
        <end position="296"/>
    </location>
</feature>
<dbReference type="Proteomes" id="UP001595912">
    <property type="component" value="Unassembled WGS sequence"/>
</dbReference>
<protein>
    <submittedName>
        <fullName evidence="3">GIY-YIG nuclease family protein</fullName>
    </submittedName>
</protein>
<dbReference type="Pfam" id="PF14267">
    <property type="entry name" value="DUF4357"/>
    <property type="match status" value="1"/>
</dbReference>
<evidence type="ECO:0000313" key="3">
    <source>
        <dbReference type="EMBL" id="MFC5000876.1"/>
    </source>
</evidence>
<evidence type="ECO:0000256" key="1">
    <source>
        <dbReference type="SAM" id="MobiDB-lite"/>
    </source>
</evidence>
<reference evidence="4" key="1">
    <citation type="journal article" date="2019" name="Int. J. Syst. Evol. Microbiol.">
        <title>The Global Catalogue of Microorganisms (GCM) 10K type strain sequencing project: providing services to taxonomists for standard genome sequencing and annotation.</title>
        <authorList>
            <consortium name="The Broad Institute Genomics Platform"/>
            <consortium name="The Broad Institute Genome Sequencing Center for Infectious Disease"/>
            <person name="Wu L."/>
            <person name="Ma J."/>
        </authorList>
    </citation>
    <scope>NUCLEOTIDE SEQUENCE [LARGE SCALE GENOMIC DNA]</scope>
    <source>
        <strain evidence="4">CGMCC 4.7152</strain>
    </source>
</reference>
<comment type="caution">
    <text evidence="3">The sequence shown here is derived from an EMBL/GenBank/DDBJ whole genome shotgun (WGS) entry which is preliminary data.</text>
</comment>
<feature type="region of interest" description="Disordered" evidence="1">
    <location>
        <begin position="166"/>
        <end position="185"/>
    </location>
</feature>